<reference evidence="2" key="1">
    <citation type="journal article" date="2014" name="Genome">
        <title>Draft Genome Sequences of Three Strains of Bacteroides pyogenes Isolated from a Cat and Swine.</title>
        <authorList>
            <person name="Sakamoto M."/>
            <person name="Oshima K."/>
            <person name="Suda W."/>
            <person name="Kitamura K."/>
            <person name="Iida T."/>
            <person name="Hattori M."/>
            <person name="Ohkuma M."/>
        </authorList>
    </citation>
    <scope>NUCLEOTIDE SEQUENCE [LARGE SCALE GENOMIC DNA]</scope>
    <source>
        <strain evidence="2">JCM 6294</strain>
    </source>
</reference>
<sequence>MSSLSVIQPSGCLHKRVDGNGKIYGSFNIGFDKRFCSATIVRITRRKQMVPGCKPFP</sequence>
<dbReference type="Proteomes" id="UP000018842">
    <property type="component" value="Unassembled WGS sequence"/>
</dbReference>
<organism evidence="1 2">
    <name type="scientific">Bacteroides pyogenes DSM 20611 = JCM 6294</name>
    <dbReference type="NCBI Taxonomy" id="1121100"/>
    <lineage>
        <taxon>Bacteria</taxon>
        <taxon>Pseudomonadati</taxon>
        <taxon>Bacteroidota</taxon>
        <taxon>Bacteroidia</taxon>
        <taxon>Bacteroidales</taxon>
        <taxon>Bacteroidaceae</taxon>
        <taxon>Bacteroides</taxon>
    </lineage>
</organism>
<evidence type="ECO:0000313" key="2">
    <source>
        <dbReference type="Proteomes" id="UP000018842"/>
    </source>
</evidence>
<protein>
    <submittedName>
        <fullName evidence="1">Uncharacterized protein</fullName>
    </submittedName>
</protein>
<accession>W4PII6</accession>
<evidence type="ECO:0000313" key="1">
    <source>
        <dbReference type="EMBL" id="GAE18939.1"/>
    </source>
</evidence>
<name>W4PII6_9BACE</name>
<gene>
    <name evidence="1" type="ORF">JCM6294_1909</name>
</gene>
<comment type="caution">
    <text evidence="1">The sequence shown here is derived from an EMBL/GenBank/DDBJ whole genome shotgun (WGS) entry which is preliminary data.</text>
</comment>
<proteinExistence type="predicted"/>
<dbReference type="EMBL" id="BAIR01000014">
    <property type="protein sequence ID" value="GAE18939.1"/>
    <property type="molecule type" value="Genomic_DNA"/>
</dbReference>
<dbReference type="AlphaFoldDB" id="W4PII6"/>